<dbReference type="SUPFAM" id="SSF46894">
    <property type="entry name" value="C-terminal effector domain of the bipartite response regulators"/>
    <property type="match status" value="1"/>
</dbReference>
<name>A0A6J4VSZ1_9BACT</name>
<dbReference type="GO" id="GO:0005524">
    <property type="term" value="F:ATP binding"/>
    <property type="evidence" value="ECO:0007669"/>
    <property type="project" value="UniProtKB-KW"/>
</dbReference>
<dbReference type="PRINTS" id="PR00038">
    <property type="entry name" value="HTHLUXR"/>
</dbReference>
<reference evidence="4" key="1">
    <citation type="submission" date="2020-02" db="EMBL/GenBank/DDBJ databases">
        <authorList>
            <person name="Meier V. D."/>
        </authorList>
    </citation>
    <scope>NUCLEOTIDE SEQUENCE</scope>
    <source>
        <strain evidence="4">AVDCRST_MAG18</strain>
    </source>
</reference>
<dbReference type="Pfam" id="PF00196">
    <property type="entry name" value="GerE"/>
    <property type="match status" value="1"/>
</dbReference>
<keyword evidence="2" id="KW-0067">ATP-binding</keyword>
<evidence type="ECO:0000256" key="2">
    <source>
        <dbReference type="ARBA" id="ARBA00022840"/>
    </source>
</evidence>
<dbReference type="InterPro" id="IPR003593">
    <property type="entry name" value="AAA+_ATPase"/>
</dbReference>
<dbReference type="InterPro" id="IPR041664">
    <property type="entry name" value="AAA_16"/>
</dbReference>
<dbReference type="SUPFAM" id="SSF48452">
    <property type="entry name" value="TPR-like"/>
    <property type="match status" value="2"/>
</dbReference>
<dbReference type="InterPro" id="IPR000792">
    <property type="entry name" value="Tscrpt_reg_LuxR_C"/>
</dbReference>
<dbReference type="EMBL" id="CADCWN010000322">
    <property type="protein sequence ID" value="CAA9587217.1"/>
    <property type="molecule type" value="Genomic_DNA"/>
</dbReference>
<dbReference type="InterPro" id="IPR027417">
    <property type="entry name" value="P-loop_NTPase"/>
</dbReference>
<feature type="domain" description="HTH luxR-type" evidence="3">
    <location>
        <begin position="917"/>
        <end position="982"/>
    </location>
</feature>
<dbReference type="SMART" id="SM00421">
    <property type="entry name" value="HTH_LUXR"/>
    <property type="match status" value="1"/>
</dbReference>
<dbReference type="Gene3D" id="3.40.50.300">
    <property type="entry name" value="P-loop containing nucleotide triphosphate hydrolases"/>
    <property type="match status" value="1"/>
</dbReference>
<dbReference type="InterPro" id="IPR036388">
    <property type="entry name" value="WH-like_DNA-bd_sf"/>
</dbReference>
<evidence type="ECO:0000256" key="1">
    <source>
        <dbReference type="ARBA" id="ARBA00022741"/>
    </source>
</evidence>
<evidence type="ECO:0000259" key="3">
    <source>
        <dbReference type="PROSITE" id="PS50043"/>
    </source>
</evidence>
<proteinExistence type="predicted"/>
<dbReference type="Gene3D" id="1.25.40.10">
    <property type="entry name" value="Tetratricopeptide repeat domain"/>
    <property type="match status" value="2"/>
</dbReference>
<keyword evidence="1" id="KW-0547">Nucleotide-binding</keyword>
<dbReference type="AlphaFoldDB" id="A0A6J4VSZ1"/>
<dbReference type="CDD" id="cd06170">
    <property type="entry name" value="LuxR_C_like"/>
    <property type="match status" value="1"/>
</dbReference>
<dbReference type="Gene3D" id="1.10.10.10">
    <property type="entry name" value="Winged helix-like DNA-binding domain superfamily/Winged helix DNA-binding domain"/>
    <property type="match status" value="1"/>
</dbReference>
<protein>
    <recommendedName>
        <fullName evidence="3">HTH luxR-type domain-containing protein</fullName>
    </recommendedName>
</protein>
<dbReference type="PANTHER" id="PTHR16305:SF35">
    <property type="entry name" value="TRANSCRIPTIONAL ACTIVATOR DOMAIN"/>
    <property type="match status" value="1"/>
</dbReference>
<dbReference type="PROSITE" id="PS50043">
    <property type="entry name" value="HTH_LUXR_2"/>
    <property type="match status" value="1"/>
</dbReference>
<dbReference type="GO" id="GO:0004016">
    <property type="term" value="F:adenylate cyclase activity"/>
    <property type="evidence" value="ECO:0007669"/>
    <property type="project" value="TreeGrafter"/>
</dbReference>
<dbReference type="InterPro" id="IPR016032">
    <property type="entry name" value="Sig_transdc_resp-reg_C-effctor"/>
</dbReference>
<sequence length="984" mass="104986">MGNRSDGTPRGMPELIGRGQHFDAIWRAYRMAADGRATVVALAGEPGIGKTHLLAALAAHGAADGAIVLRGSASEAAGMPPYLPFLEALGGYIRATPPERLRAQAGELAPVLATILPELPTRIGALAPGYPLPAEQARLRLYEAIGFFLAAAAEGSPLILILDDLHWVDAASLDLLAHLIRVQPTIRLLLAGAYRPGEATENPALTRALAELSRLRALTIVEITPLDRSALADLASARLAAPLAPDVLAALHQKSEGNPFFAEELLRDWRESGAIIETGAIWRATPGLAASLPATIAAVVHQRLSRLDPATGALLQTAAIIGRRFDAPFLSQVAGLGDEQTEDLLQGGVRARLLGVDGDGTYAFGHDTVRECLYGDVTPVRRRRLHGFIGRAIEARGAAHTSRQLAELAFHFKNSGDRARGARYSRLAGDQAAATYAFVEATVHYREALDLLDADVAERGPVLLSLGEAASLANAEADAVAAFEESETIFLRDHDPVAAARGARGAGRSAWRQELTAQARTAFERGLAHLDGRDSREAVEIMVDLAGLLGVSQQRQQEGVVVGRRALTLAQRLGERSLETAARRALGDVLIRGNDFAAGLPLLEAALSAAIEEDDPAIAAECCSALFHAFYWLGDLRRAWAMLDQRLTFARRSNDLHQLRHVYAWQTMQLAHQGRWAEAAATLDTAQLLVERLPNPEAQGFLQVVRGTLAWLQGDYETAETYARRVVGIFRTLGPGALLWYLAPLGILQIKRGKIEEALATFAEVEGLLAAQQSGTVQAADALSWLGAGAVLLRDRERAARSFGQLLPFAGRHTDFLVDRVLGELATVLGDWPAGEGYLAAAEAQARAGGDRIELPNVLAAQGRLAGARGGPGAVARARDLLDAALAHYDELGMAGEAARVRAELRQFAIPPAARPRPALPGGLSAREAEVLRLVATGRSNRAIAAELSLSERTIGNHLTNIFNKLGIDNRAAATAFALRNDLA</sequence>
<dbReference type="PROSITE" id="PS00622">
    <property type="entry name" value="HTH_LUXR_1"/>
    <property type="match status" value="1"/>
</dbReference>
<dbReference type="InterPro" id="IPR011990">
    <property type="entry name" value="TPR-like_helical_dom_sf"/>
</dbReference>
<dbReference type="GO" id="GO:0003677">
    <property type="term" value="F:DNA binding"/>
    <property type="evidence" value="ECO:0007669"/>
    <property type="project" value="InterPro"/>
</dbReference>
<accession>A0A6J4VSZ1</accession>
<organism evidence="4">
    <name type="scientific">uncultured Thermomicrobiales bacterium</name>
    <dbReference type="NCBI Taxonomy" id="1645740"/>
    <lineage>
        <taxon>Bacteria</taxon>
        <taxon>Pseudomonadati</taxon>
        <taxon>Thermomicrobiota</taxon>
        <taxon>Thermomicrobia</taxon>
        <taxon>Thermomicrobiales</taxon>
        <taxon>environmental samples</taxon>
    </lineage>
</organism>
<dbReference type="Pfam" id="PF13191">
    <property type="entry name" value="AAA_16"/>
    <property type="match status" value="1"/>
</dbReference>
<dbReference type="PANTHER" id="PTHR16305">
    <property type="entry name" value="TESTICULAR SOLUBLE ADENYLYL CYCLASE"/>
    <property type="match status" value="1"/>
</dbReference>
<gene>
    <name evidence="4" type="ORF">AVDCRST_MAG18-4080</name>
</gene>
<evidence type="ECO:0000313" key="4">
    <source>
        <dbReference type="EMBL" id="CAA9587217.1"/>
    </source>
</evidence>
<dbReference type="SMART" id="SM00382">
    <property type="entry name" value="AAA"/>
    <property type="match status" value="1"/>
</dbReference>
<dbReference type="SUPFAM" id="SSF52540">
    <property type="entry name" value="P-loop containing nucleoside triphosphate hydrolases"/>
    <property type="match status" value="1"/>
</dbReference>
<dbReference type="GO" id="GO:0006355">
    <property type="term" value="P:regulation of DNA-templated transcription"/>
    <property type="evidence" value="ECO:0007669"/>
    <property type="project" value="InterPro"/>
</dbReference>
<dbReference type="GO" id="GO:0005737">
    <property type="term" value="C:cytoplasm"/>
    <property type="evidence" value="ECO:0007669"/>
    <property type="project" value="TreeGrafter"/>
</dbReference>